<keyword evidence="3" id="KW-1185">Reference proteome</keyword>
<dbReference type="PANTHER" id="PTHR32108:SF5">
    <property type="entry name" value="DYNACTIN SUBUNIT 1-LIKE"/>
    <property type="match status" value="1"/>
</dbReference>
<dbReference type="Proteomes" id="UP000828251">
    <property type="component" value="Unassembled WGS sequence"/>
</dbReference>
<sequence>MAEQMKGKAVELELPVNEPVKEEEAMELLKFLKHSKYSVVEQLHKQLARISILALRLSLDEQDSGAKSIQNYKDGSTVDGKKGSFTRKGTWETSLGRVEVPIPKDKHDCFGLGFKPNARKRKELEKRQERRRAHLSGEEIKWNP</sequence>
<comment type="caution">
    <text evidence="2">The sequence shown here is derived from an EMBL/GenBank/DDBJ whole genome shotgun (WGS) entry which is preliminary data.</text>
</comment>
<evidence type="ECO:0000313" key="3">
    <source>
        <dbReference type="Proteomes" id="UP000828251"/>
    </source>
</evidence>
<organism evidence="2 3">
    <name type="scientific">Gossypium stocksii</name>
    <dbReference type="NCBI Taxonomy" id="47602"/>
    <lineage>
        <taxon>Eukaryota</taxon>
        <taxon>Viridiplantae</taxon>
        <taxon>Streptophyta</taxon>
        <taxon>Embryophyta</taxon>
        <taxon>Tracheophyta</taxon>
        <taxon>Spermatophyta</taxon>
        <taxon>Magnoliopsida</taxon>
        <taxon>eudicotyledons</taxon>
        <taxon>Gunneridae</taxon>
        <taxon>Pentapetalae</taxon>
        <taxon>rosids</taxon>
        <taxon>malvids</taxon>
        <taxon>Malvales</taxon>
        <taxon>Malvaceae</taxon>
        <taxon>Malvoideae</taxon>
        <taxon>Gossypium</taxon>
    </lineage>
</organism>
<feature type="region of interest" description="Disordered" evidence="1">
    <location>
        <begin position="120"/>
        <end position="144"/>
    </location>
</feature>
<evidence type="ECO:0000313" key="2">
    <source>
        <dbReference type="EMBL" id="KAH1097035.1"/>
    </source>
</evidence>
<feature type="region of interest" description="Disordered" evidence="1">
    <location>
        <begin position="67"/>
        <end position="86"/>
    </location>
</feature>
<dbReference type="OrthoDB" id="1747505at2759"/>
<evidence type="ECO:0000256" key="1">
    <source>
        <dbReference type="SAM" id="MobiDB-lite"/>
    </source>
</evidence>
<dbReference type="PANTHER" id="PTHR32108">
    <property type="entry name" value="DNA-DIRECTED RNA POLYMERASE SUBUNIT ALPHA"/>
    <property type="match status" value="1"/>
</dbReference>
<protein>
    <submittedName>
        <fullName evidence="2">Uncharacterized protein</fullName>
    </submittedName>
</protein>
<accession>A0A9D3VTW2</accession>
<gene>
    <name evidence="2" type="ORF">J1N35_013956</name>
</gene>
<name>A0A9D3VTW2_9ROSI</name>
<dbReference type="AlphaFoldDB" id="A0A9D3VTW2"/>
<reference evidence="2 3" key="1">
    <citation type="journal article" date="2021" name="Plant Biotechnol. J.">
        <title>Multi-omics assisted identification of the key and species-specific regulatory components of drought-tolerant mechanisms in Gossypium stocksii.</title>
        <authorList>
            <person name="Yu D."/>
            <person name="Ke L."/>
            <person name="Zhang D."/>
            <person name="Wu Y."/>
            <person name="Sun Y."/>
            <person name="Mei J."/>
            <person name="Sun J."/>
            <person name="Sun Y."/>
        </authorList>
    </citation>
    <scope>NUCLEOTIDE SEQUENCE [LARGE SCALE GENOMIC DNA]</scope>
    <source>
        <strain evidence="3">cv. E1</strain>
        <tissue evidence="2">Leaf</tissue>
    </source>
</reference>
<dbReference type="EMBL" id="JAIQCV010000005">
    <property type="protein sequence ID" value="KAH1097035.1"/>
    <property type="molecule type" value="Genomic_DNA"/>
</dbReference>
<feature type="compositionally biased region" description="Basic and acidic residues" evidence="1">
    <location>
        <begin position="135"/>
        <end position="144"/>
    </location>
</feature>
<proteinExistence type="predicted"/>